<dbReference type="OrthoDB" id="8163684at2"/>
<feature type="compositionally biased region" description="Basic and acidic residues" evidence="1">
    <location>
        <begin position="40"/>
        <end position="54"/>
    </location>
</feature>
<dbReference type="Proteomes" id="UP000544107">
    <property type="component" value="Unassembled WGS sequence"/>
</dbReference>
<protein>
    <submittedName>
        <fullName evidence="3">Uncharacterized protein</fullName>
    </submittedName>
</protein>
<dbReference type="EMBL" id="MKIN01000020">
    <property type="protein sequence ID" value="OLP50775.1"/>
    <property type="molecule type" value="Genomic_DNA"/>
</dbReference>
<sequence length="82" mass="8961">MTEIYSKSRQQAEIAFGKEQSQFFAKARAAEEQDSIAMARNEKTSRLREARLAKESMAGTSQSHAGEDKADAQVASEPAPKA</sequence>
<evidence type="ECO:0000256" key="1">
    <source>
        <dbReference type="SAM" id="MobiDB-lite"/>
    </source>
</evidence>
<accession>A0A1Q9A866</accession>
<dbReference type="AlphaFoldDB" id="A0A1Q9A866"/>
<name>A0A1Q9A866_9HYPH</name>
<evidence type="ECO:0000313" key="2">
    <source>
        <dbReference type="EMBL" id="MBB4009720.1"/>
    </source>
</evidence>
<evidence type="ECO:0000313" key="3">
    <source>
        <dbReference type="EMBL" id="OLP50775.1"/>
    </source>
</evidence>
<reference evidence="3 4" key="1">
    <citation type="submission" date="2016-09" db="EMBL/GenBank/DDBJ databases">
        <title>Rhizobium oryziradicis sp. nov., isolated from the root of rice.</title>
        <authorList>
            <person name="Zhao J."/>
            <person name="Zhang X."/>
        </authorList>
    </citation>
    <scope>NUCLEOTIDE SEQUENCE [LARGE SCALE GENOMIC DNA]</scope>
    <source>
        <strain evidence="3 4">14971</strain>
    </source>
</reference>
<dbReference type="Proteomes" id="UP000185598">
    <property type="component" value="Unassembled WGS sequence"/>
</dbReference>
<evidence type="ECO:0000313" key="4">
    <source>
        <dbReference type="Proteomes" id="UP000185598"/>
    </source>
</evidence>
<dbReference type="RefSeq" id="WP_075613480.1">
    <property type="nucleotide sequence ID" value="NZ_JACIED010000005.1"/>
</dbReference>
<gene>
    <name evidence="3" type="ORF">BJF91_05850</name>
    <name evidence="2" type="ORF">GGQ71_004008</name>
</gene>
<feature type="region of interest" description="Disordered" evidence="1">
    <location>
        <begin position="30"/>
        <end position="82"/>
    </location>
</feature>
<proteinExistence type="predicted"/>
<organism evidence="3 4">
    <name type="scientific">Allorhizobium taibaishanense</name>
    <dbReference type="NCBI Taxonomy" id="887144"/>
    <lineage>
        <taxon>Bacteria</taxon>
        <taxon>Pseudomonadati</taxon>
        <taxon>Pseudomonadota</taxon>
        <taxon>Alphaproteobacteria</taxon>
        <taxon>Hyphomicrobiales</taxon>
        <taxon>Rhizobiaceae</taxon>
        <taxon>Rhizobium/Agrobacterium group</taxon>
        <taxon>Allorhizobium</taxon>
    </lineage>
</organism>
<evidence type="ECO:0000313" key="5">
    <source>
        <dbReference type="Proteomes" id="UP000544107"/>
    </source>
</evidence>
<reference evidence="2 5" key="2">
    <citation type="submission" date="2020-08" db="EMBL/GenBank/DDBJ databases">
        <title>Genomic Encyclopedia of Type Strains, Phase IV (KMG-IV): sequencing the most valuable type-strain genomes for metagenomic binning, comparative biology and taxonomic classification.</title>
        <authorList>
            <person name="Goeker M."/>
        </authorList>
    </citation>
    <scope>NUCLEOTIDE SEQUENCE [LARGE SCALE GENOMIC DNA]</scope>
    <source>
        <strain evidence="2 5">DSM 100021</strain>
    </source>
</reference>
<dbReference type="EMBL" id="JACIED010000005">
    <property type="protein sequence ID" value="MBB4009720.1"/>
    <property type="molecule type" value="Genomic_DNA"/>
</dbReference>
<keyword evidence="4" id="KW-1185">Reference proteome</keyword>
<comment type="caution">
    <text evidence="3">The sequence shown here is derived from an EMBL/GenBank/DDBJ whole genome shotgun (WGS) entry which is preliminary data.</text>
</comment>